<feature type="coiled-coil region" evidence="1">
    <location>
        <begin position="980"/>
        <end position="1115"/>
    </location>
</feature>
<dbReference type="EMBL" id="JAVRQU010000005">
    <property type="protein sequence ID" value="KAK5702551.1"/>
    <property type="molecule type" value="Genomic_DNA"/>
</dbReference>
<keyword evidence="1" id="KW-0175">Coiled coil</keyword>
<feature type="compositionally biased region" description="Polar residues" evidence="2">
    <location>
        <begin position="251"/>
        <end position="271"/>
    </location>
</feature>
<evidence type="ECO:0000256" key="1">
    <source>
        <dbReference type="SAM" id="Coils"/>
    </source>
</evidence>
<feature type="compositionally biased region" description="Basic and acidic residues" evidence="2">
    <location>
        <begin position="607"/>
        <end position="637"/>
    </location>
</feature>
<proteinExistence type="predicted"/>
<feature type="compositionally biased region" description="Acidic residues" evidence="2">
    <location>
        <begin position="34"/>
        <end position="44"/>
    </location>
</feature>
<dbReference type="AlphaFoldDB" id="A0AAN7W973"/>
<feature type="coiled-coil region" evidence="1">
    <location>
        <begin position="910"/>
        <end position="937"/>
    </location>
</feature>
<feature type="compositionally biased region" description="Polar residues" evidence="2">
    <location>
        <begin position="515"/>
        <end position="529"/>
    </location>
</feature>
<evidence type="ECO:0000313" key="4">
    <source>
        <dbReference type="Proteomes" id="UP001310594"/>
    </source>
</evidence>
<feature type="compositionally biased region" description="Low complexity" evidence="2">
    <location>
        <begin position="734"/>
        <end position="744"/>
    </location>
</feature>
<gene>
    <name evidence="3" type="ORF">LTR97_003496</name>
</gene>
<feature type="region of interest" description="Disordered" evidence="2">
    <location>
        <begin position="1"/>
        <end position="174"/>
    </location>
</feature>
<feature type="region of interest" description="Disordered" evidence="2">
    <location>
        <begin position="607"/>
        <end position="656"/>
    </location>
</feature>
<feature type="compositionally biased region" description="Polar residues" evidence="2">
    <location>
        <begin position="289"/>
        <end position="299"/>
    </location>
</feature>
<dbReference type="Proteomes" id="UP001310594">
    <property type="component" value="Unassembled WGS sequence"/>
</dbReference>
<feature type="compositionally biased region" description="Basic and acidic residues" evidence="2">
    <location>
        <begin position="50"/>
        <end position="66"/>
    </location>
</feature>
<sequence length="1243" mass="138442">MSHKEEQSVGLGIEFADDDVNDEQNNTDLATEPMQEEEAGDDGAGDQTAEVDHLQADEEGEVKQGPDHANLQSSWSPDSSEGENDGEWDGEETGSADLLDATSNNAQEITDLQASNNPAQESTDSQANNNPEQNDTEPEPEATDAQESIQPQESAEAVPVINQPSQHSIGLTIDELNQDASRRLKASPPRQPFWFVDRGDDDLDFYNWRSNTRWGIGQENLGLFPREFKSQTVGPYSAPNVPSLLHKSKSVNDLTSPTSPTKCNPVSPTNRSQDDSVLPSYNDPRWASQGPSSLHNGNPSRDADNDAGTNPLPSSSRPAKSKTVLEDINAGRFGSSWADDDDEEEEDMSWLVDEQHRASEQWPSEESFGVNESAAGASGTQGFGTHETESEDDDWLGAGPTQPETTDNTDDQQRSNDVLPASSQTDDGAQAFAGRDNEDAPEPMPTVHRCGESDNETSPERAPTRNGLREPERADPEDGTITQDDDQSFFTETLEPVAAPENNEGMSPTSPTPSDASSVESTTGLTTSEGLARAHAYRNDPDPPMSRFRTQLKEENAGNPRVSKLPEDPQERFKLLETRVHEQRGYIRKLQDELEYAKEKWEEAVDAHDDMVQQRDEAQEMRNRMEDDLRVTERELYDSQQQLYRSERRREGLEDQLDEGREGYEQLSNQQEQSERQLQELRQRHETVLQQLEQAETEVARLRGEMAALTEAAAAQQSTDLQHTTTSIGTQIGEEGSAESSSSSSEHDQEENRPQTLLPTSAVRWPTDHRTDTARQIARWINATHQAERGSEIEPLTADLVLDMLGNDGTTNVSRLTDLLEQAGYVFRTDRFAQEVVDIQRLQGIVPVEPMFNERRFTTGDNAASIITRLLDEVNGLYLGEHRNLARTHRDMSENYENALDKLRICRKHGGELEKRLSDFEEKVAAAESELADCRKIQSVLQATGSGTFISLQEVKSKLIEVQSAKDAADETAKSATDDLASTTLTVQELETTIRELREKESKFDHEEFETIKNKLKDCCEARRALQAEHDGCAARIAELERQLTESKAARVVAEEKAESTADAVSDAKATIEGLEAEIQELRDTNIERSVGVEVTRLNRRIKLLSDEVEALKKEESVHLEMLQTARKTIIELEALASKPRRAPPALDEGDSPHAPSATPLSSLRATRQAERNARAQQTEAYRQAVETLRGTHETALKQRDEIAELRRQAYVNLHGRKENAKIPYVKEKDRKTLLLEMIGSKA</sequence>
<feature type="compositionally biased region" description="Basic and acidic residues" evidence="2">
    <location>
        <begin position="458"/>
        <end position="476"/>
    </location>
</feature>
<feature type="region of interest" description="Disordered" evidence="2">
    <location>
        <begin position="1141"/>
        <end position="1180"/>
    </location>
</feature>
<feature type="compositionally biased region" description="Acidic residues" evidence="2">
    <location>
        <begin position="80"/>
        <end position="94"/>
    </location>
</feature>
<name>A0AAN7W973_9PEZI</name>
<feature type="region of interest" description="Disordered" evidence="2">
    <location>
        <begin position="230"/>
        <end position="570"/>
    </location>
</feature>
<reference evidence="3" key="1">
    <citation type="submission" date="2023-08" db="EMBL/GenBank/DDBJ databases">
        <title>Black Yeasts Isolated from many extreme environments.</title>
        <authorList>
            <person name="Coleine C."/>
            <person name="Stajich J.E."/>
            <person name="Selbmann L."/>
        </authorList>
    </citation>
    <scope>NUCLEOTIDE SEQUENCE</scope>
    <source>
        <strain evidence="3">CCFEE 5810</strain>
    </source>
</reference>
<feature type="compositionally biased region" description="Polar residues" evidence="2">
    <location>
        <begin position="101"/>
        <end position="133"/>
    </location>
</feature>
<feature type="compositionally biased region" description="Acidic residues" evidence="2">
    <location>
        <begin position="477"/>
        <end position="487"/>
    </location>
</feature>
<protein>
    <submittedName>
        <fullName evidence="3">Uncharacterized protein</fullName>
    </submittedName>
</protein>
<feature type="compositionally biased region" description="Polar residues" evidence="2">
    <location>
        <begin position="307"/>
        <end position="318"/>
    </location>
</feature>
<accession>A0AAN7W973</accession>
<feature type="compositionally biased region" description="Acidic residues" evidence="2">
    <location>
        <begin position="134"/>
        <end position="144"/>
    </location>
</feature>
<dbReference type="SUPFAM" id="SSF57997">
    <property type="entry name" value="Tropomyosin"/>
    <property type="match status" value="1"/>
</dbReference>
<feature type="compositionally biased region" description="Acidic residues" evidence="2">
    <location>
        <begin position="338"/>
        <end position="348"/>
    </location>
</feature>
<feature type="compositionally biased region" description="Basic and acidic residues" evidence="2">
    <location>
        <begin position="645"/>
        <end position="656"/>
    </location>
</feature>
<evidence type="ECO:0000313" key="3">
    <source>
        <dbReference type="EMBL" id="KAK5702551.1"/>
    </source>
</evidence>
<feature type="region of interest" description="Disordered" evidence="2">
    <location>
        <begin position="732"/>
        <end position="768"/>
    </location>
</feature>
<comment type="caution">
    <text evidence="3">The sequence shown here is derived from an EMBL/GenBank/DDBJ whole genome shotgun (WGS) entry which is preliminary data.</text>
</comment>
<organism evidence="3 4">
    <name type="scientific">Elasticomyces elasticus</name>
    <dbReference type="NCBI Taxonomy" id="574655"/>
    <lineage>
        <taxon>Eukaryota</taxon>
        <taxon>Fungi</taxon>
        <taxon>Dikarya</taxon>
        <taxon>Ascomycota</taxon>
        <taxon>Pezizomycotina</taxon>
        <taxon>Dothideomycetes</taxon>
        <taxon>Dothideomycetidae</taxon>
        <taxon>Mycosphaerellales</taxon>
        <taxon>Teratosphaeriaceae</taxon>
        <taxon>Elasticomyces</taxon>
    </lineage>
</organism>
<evidence type="ECO:0000256" key="2">
    <source>
        <dbReference type="SAM" id="MobiDB-lite"/>
    </source>
</evidence>